<dbReference type="InterPro" id="IPR029032">
    <property type="entry name" value="AhpD-like"/>
</dbReference>
<dbReference type="SUPFAM" id="SSF69118">
    <property type="entry name" value="AhpD-like"/>
    <property type="match status" value="1"/>
</dbReference>
<dbReference type="Gene3D" id="1.20.1290.10">
    <property type="entry name" value="AhpD-like"/>
    <property type="match status" value="1"/>
</dbReference>
<dbReference type="PANTHER" id="PTHR35446:SF2">
    <property type="entry name" value="CARBOXYMUCONOLACTONE DECARBOXYLASE-LIKE DOMAIN-CONTAINING PROTEIN"/>
    <property type="match status" value="1"/>
</dbReference>
<organism evidence="2 3">
    <name type="scientific">Plectonema radiosum NIES-515</name>
    <dbReference type="NCBI Taxonomy" id="2986073"/>
    <lineage>
        <taxon>Bacteria</taxon>
        <taxon>Bacillati</taxon>
        <taxon>Cyanobacteriota</taxon>
        <taxon>Cyanophyceae</taxon>
        <taxon>Oscillatoriophycideae</taxon>
        <taxon>Oscillatoriales</taxon>
        <taxon>Microcoleaceae</taxon>
        <taxon>Plectonema</taxon>
    </lineage>
</organism>
<accession>A0ABT3AX20</accession>
<dbReference type="Proteomes" id="UP001526143">
    <property type="component" value="Unassembled WGS sequence"/>
</dbReference>
<proteinExistence type="predicted"/>
<dbReference type="EMBL" id="JAOWRF010000134">
    <property type="protein sequence ID" value="MCV3213580.1"/>
    <property type="molecule type" value="Genomic_DNA"/>
</dbReference>
<dbReference type="InterPro" id="IPR003779">
    <property type="entry name" value="CMD-like"/>
</dbReference>
<evidence type="ECO:0000313" key="2">
    <source>
        <dbReference type="EMBL" id="MCV3213580.1"/>
    </source>
</evidence>
<reference evidence="2 3" key="1">
    <citation type="submission" date="2022-10" db="EMBL/GenBank/DDBJ databases">
        <title>Identification of biosynthetic pathway for the production of the potent trypsin inhibitor radiosumin.</title>
        <authorList>
            <person name="Fewer D.P."/>
            <person name="Delbaje E."/>
            <person name="Ouyang X."/>
            <person name="Agostino P.D."/>
            <person name="Wahlsten M."/>
            <person name="Jokela J."/>
            <person name="Permi P."/>
            <person name="Haapaniemi E."/>
            <person name="Koistinen H."/>
        </authorList>
    </citation>
    <scope>NUCLEOTIDE SEQUENCE [LARGE SCALE GENOMIC DNA]</scope>
    <source>
        <strain evidence="2 3">NIES-515</strain>
    </source>
</reference>
<feature type="domain" description="Carboxymuconolactone decarboxylase-like" evidence="1">
    <location>
        <begin position="40"/>
        <end position="123"/>
    </location>
</feature>
<protein>
    <submittedName>
        <fullName evidence="2">Carboxymuconolactone decarboxylase family protein</fullName>
    </submittedName>
</protein>
<evidence type="ECO:0000259" key="1">
    <source>
        <dbReference type="Pfam" id="PF02627"/>
    </source>
</evidence>
<dbReference type="Pfam" id="PF02627">
    <property type="entry name" value="CMD"/>
    <property type="match status" value="1"/>
</dbReference>
<comment type="caution">
    <text evidence="2">The sequence shown here is derived from an EMBL/GenBank/DDBJ whole genome shotgun (WGS) entry which is preliminary data.</text>
</comment>
<keyword evidence="3" id="KW-1185">Reference proteome</keyword>
<name>A0ABT3AX20_9CYAN</name>
<gene>
    <name evidence="2" type="ORF">OGM63_08580</name>
</gene>
<sequence>MPRLEPKPLSDLAEHDEMFKQLEEFFGFLPNDYLTMGHKPAVMKAVVELTTAVLLTEGKTPMELRLLVMYKASRAAGCMYCTAHCAGLSLKYGLPMEKIQNIHDYNTHPSFSDAERAALNVASKANKLPNAVSDEDFEELRKHYGDEAIAEIVSLIAMMSFYNKWNDTIATNIEKPPFDMASSSLSWWSAGKHSVS</sequence>
<dbReference type="PANTHER" id="PTHR35446">
    <property type="entry name" value="SI:CH211-175M2.5"/>
    <property type="match status" value="1"/>
</dbReference>
<dbReference type="RefSeq" id="WP_263745098.1">
    <property type="nucleotide sequence ID" value="NZ_JAOWRF010000134.1"/>
</dbReference>
<evidence type="ECO:0000313" key="3">
    <source>
        <dbReference type="Proteomes" id="UP001526143"/>
    </source>
</evidence>